<dbReference type="SUPFAM" id="SSF81301">
    <property type="entry name" value="Nucleotidyltransferase"/>
    <property type="match status" value="1"/>
</dbReference>
<dbReference type="Pfam" id="PF18765">
    <property type="entry name" value="Polbeta"/>
    <property type="match status" value="1"/>
</dbReference>
<evidence type="ECO:0000259" key="1">
    <source>
        <dbReference type="Pfam" id="PF18765"/>
    </source>
</evidence>
<reference evidence="2 3" key="1">
    <citation type="journal article" date="2015" name="Genome Announc.">
        <title>Draft Genome Sequence of a Heterotrophic Facultative Anaerobic Thermophilic Bacterium, Ardenticatena maritima Strain 110ST.</title>
        <authorList>
            <person name="Kawaichi S."/>
            <person name="Yoshida T."/>
            <person name="Sako Y."/>
            <person name="Nakamura R."/>
        </authorList>
    </citation>
    <scope>NUCLEOTIDE SEQUENCE [LARGE SCALE GENOMIC DNA]</scope>
    <source>
        <strain evidence="2 3">110S</strain>
    </source>
</reference>
<dbReference type="STRING" id="872965.SE16_11395"/>
<dbReference type="AlphaFoldDB" id="A0A0M8K9E8"/>
<dbReference type="InterPro" id="IPR043519">
    <property type="entry name" value="NT_sf"/>
</dbReference>
<accession>A0A0M8K9E8</accession>
<dbReference type="InterPro" id="IPR024700">
    <property type="entry name" value="UCP020217"/>
</dbReference>
<proteinExistence type="predicted"/>
<dbReference type="RefSeq" id="WP_054493043.1">
    <property type="nucleotide sequence ID" value="NZ_BBZA01000121.1"/>
</dbReference>
<dbReference type="OrthoDB" id="166888at2"/>
<organism evidence="2 3">
    <name type="scientific">Ardenticatena maritima</name>
    <dbReference type="NCBI Taxonomy" id="872965"/>
    <lineage>
        <taxon>Bacteria</taxon>
        <taxon>Bacillati</taxon>
        <taxon>Chloroflexota</taxon>
        <taxon>Ardenticatenia</taxon>
        <taxon>Ardenticatenales</taxon>
        <taxon>Ardenticatenaceae</taxon>
        <taxon>Ardenticatena</taxon>
    </lineage>
</organism>
<feature type="domain" description="Polymerase beta nucleotidyltransferase" evidence="1">
    <location>
        <begin position="42"/>
        <end position="124"/>
    </location>
</feature>
<dbReference type="PIRSF" id="PIRSF020217">
    <property type="entry name" value="UCP020217"/>
    <property type="match status" value="1"/>
</dbReference>
<dbReference type="Gene3D" id="3.30.460.10">
    <property type="entry name" value="Beta Polymerase, domain 2"/>
    <property type="match status" value="1"/>
</dbReference>
<dbReference type="Proteomes" id="UP000037784">
    <property type="component" value="Unassembled WGS sequence"/>
</dbReference>
<dbReference type="EMBL" id="BBZA01000121">
    <property type="protein sequence ID" value="GAP63169.1"/>
    <property type="molecule type" value="Genomic_DNA"/>
</dbReference>
<protein>
    <recommendedName>
        <fullName evidence="1">Polymerase beta nucleotidyltransferase domain-containing protein</fullName>
    </recommendedName>
</protein>
<name>A0A0M8K9E8_9CHLR</name>
<comment type="caution">
    <text evidence="2">The sequence shown here is derived from an EMBL/GenBank/DDBJ whole genome shotgun (WGS) entry which is preliminary data.</text>
</comment>
<dbReference type="CDD" id="cd05403">
    <property type="entry name" value="NT_KNTase_like"/>
    <property type="match status" value="1"/>
</dbReference>
<reference evidence="3" key="2">
    <citation type="submission" date="2015-08" db="EMBL/GenBank/DDBJ databases">
        <title>Draft Genome Sequence of a Heterotrophic Facultative Anaerobic Bacterium Ardenticatena maritima Strain 110S.</title>
        <authorList>
            <person name="Kawaichi S."/>
            <person name="Yoshida T."/>
            <person name="Sako Y."/>
            <person name="Nakamura R."/>
        </authorList>
    </citation>
    <scope>NUCLEOTIDE SEQUENCE [LARGE SCALE GENOMIC DNA]</scope>
    <source>
        <strain evidence="3">110S</strain>
    </source>
</reference>
<sequence length="125" mass="14123">MTHPLTPEQLARYRETYRKRREARARALAARREQAWAEARKAARLLKEEFGAQRVVLFGSLVREGGRFFDERSDIDLAVWGLAPEHFFDAWAAVERATSQPFDLVDGAHASASLLEVIEAEGVAL</sequence>
<keyword evidence="3" id="KW-1185">Reference proteome</keyword>
<evidence type="ECO:0000313" key="3">
    <source>
        <dbReference type="Proteomes" id="UP000037784"/>
    </source>
</evidence>
<dbReference type="InParanoid" id="A0A0M8K9E8"/>
<dbReference type="InterPro" id="IPR041633">
    <property type="entry name" value="Polbeta"/>
</dbReference>
<gene>
    <name evidence="2" type="ORF">ARMA_1592</name>
</gene>
<evidence type="ECO:0000313" key="2">
    <source>
        <dbReference type="EMBL" id="GAP63169.1"/>
    </source>
</evidence>